<reference evidence="1 2" key="1">
    <citation type="submission" date="2024-01" db="EMBL/GenBank/DDBJ databases">
        <title>Genome assemblies of Stephania.</title>
        <authorList>
            <person name="Yang L."/>
        </authorList>
    </citation>
    <scope>NUCLEOTIDE SEQUENCE [LARGE SCALE GENOMIC DNA]</scope>
    <source>
        <strain evidence="1">JXDWG</strain>
        <tissue evidence="1">Leaf</tissue>
    </source>
</reference>
<organism evidence="1 2">
    <name type="scientific">Stephania cephalantha</name>
    <dbReference type="NCBI Taxonomy" id="152367"/>
    <lineage>
        <taxon>Eukaryota</taxon>
        <taxon>Viridiplantae</taxon>
        <taxon>Streptophyta</taxon>
        <taxon>Embryophyta</taxon>
        <taxon>Tracheophyta</taxon>
        <taxon>Spermatophyta</taxon>
        <taxon>Magnoliopsida</taxon>
        <taxon>Ranunculales</taxon>
        <taxon>Menispermaceae</taxon>
        <taxon>Menispermoideae</taxon>
        <taxon>Cissampelideae</taxon>
        <taxon>Stephania</taxon>
    </lineage>
</organism>
<gene>
    <name evidence="1" type="ORF">Scep_007300</name>
</gene>
<name>A0AAP0K9I6_9MAGN</name>
<comment type="caution">
    <text evidence="1">The sequence shown here is derived from an EMBL/GenBank/DDBJ whole genome shotgun (WGS) entry which is preliminary data.</text>
</comment>
<dbReference type="Proteomes" id="UP001419268">
    <property type="component" value="Unassembled WGS sequence"/>
</dbReference>
<evidence type="ECO:0000313" key="1">
    <source>
        <dbReference type="EMBL" id="KAK9148543.1"/>
    </source>
</evidence>
<evidence type="ECO:0000313" key="2">
    <source>
        <dbReference type="Proteomes" id="UP001419268"/>
    </source>
</evidence>
<accession>A0AAP0K9I6</accession>
<sequence>MAPLVSRSWNVGEDVRRRCGFSTLAMPNVDDQPYEVTAASQVARNRGVGSEKPNEEETDLIIFDFIRTLPRWKVAFGKKKNELVAAAMFTAEAMQGGAFYRAEEPASFINWDEPSWWSSSCYVCVAVHSMVPLSGSRGSWPHRPEMLFTVSAKHGRDRGEIVGNSWFSARQARVVYTISATNGRE</sequence>
<proteinExistence type="predicted"/>
<dbReference type="AlphaFoldDB" id="A0AAP0K9I6"/>
<protein>
    <submittedName>
        <fullName evidence="1">Uncharacterized protein</fullName>
    </submittedName>
</protein>
<dbReference type="EMBL" id="JBBNAG010000003">
    <property type="protein sequence ID" value="KAK9148543.1"/>
    <property type="molecule type" value="Genomic_DNA"/>
</dbReference>
<keyword evidence="2" id="KW-1185">Reference proteome</keyword>